<evidence type="ECO:0000256" key="1">
    <source>
        <dbReference type="SAM" id="Phobius"/>
    </source>
</evidence>
<name>A0ABU9KVS6_9FLAO</name>
<dbReference type="RefSeq" id="WP_342157807.1">
    <property type="nucleotide sequence ID" value="NZ_JBCDNA010000001.1"/>
</dbReference>
<reference evidence="2 3" key="1">
    <citation type="submission" date="2024-04" db="EMBL/GenBank/DDBJ databases">
        <title>whole genome sequencing of Lutimonas vermicola strain IMCC1616.</title>
        <authorList>
            <person name="Bae S.S."/>
        </authorList>
    </citation>
    <scope>NUCLEOTIDE SEQUENCE [LARGE SCALE GENOMIC DNA]</scope>
    <source>
        <strain evidence="2 3">IMCC1616</strain>
    </source>
</reference>
<keyword evidence="1" id="KW-0812">Transmembrane</keyword>
<dbReference type="Proteomes" id="UP001474120">
    <property type="component" value="Unassembled WGS sequence"/>
</dbReference>
<dbReference type="InterPro" id="IPR018736">
    <property type="entry name" value="DUF2279_periplasmic_lipo"/>
</dbReference>
<feature type="transmembrane region" description="Helical" evidence="1">
    <location>
        <begin position="16"/>
        <end position="35"/>
    </location>
</feature>
<proteinExistence type="predicted"/>
<gene>
    <name evidence="2" type="ORF">AABB81_00205</name>
</gene>
<accession>A0ABU9KVS6</accession>
<evidence type="ECO:0000313" key="3">
    <source>
        <dbReference type="Proteomes" id="UP001474120"/>
    </source>
</evidence>
<sequence length="318" mass="36431">MGQSTRHQPVISFTKSYFYFIFCFFLVYTGADYLFAQNNSSFFQRSDTLNKNRRTAVYITEAALGTAALIGLNEAWYAQYERSGFHSLNDNSQWMQMDKFGHAFSSYYIGKMGMDALAWAGETKKNQLIYGATLGFVFLSTIEVLDGFSEEWGFSTGDVMANAFGTGLLIGQELLWDEQRIQMKFSFQHTAYADNNPDKLGSTRLQQLLKDYNGQTYWFSVNLWSFFKESKIPKWLNVAVGYGANGLPEESFDYSTIPAQPIESYRQIFASIDVDLTKIKTNSGFLKTVFNVFNFVKIPAPGIEYRTNGDFKFHFLYF</sequence>
<dbReference type="EMBL" id="JBCDNA010000001">
    <property type="protein sequence ID" value="MEL4454297.1"/>
    <property type="molecule type" value="Genomic_DNA"/>
</dbReference>
<evidence type="ECO:0000313" key="2">
    <source>
        <dbReference type="EMBL" id="MEL4454297.1"/>
    </source>
</evidence>
<protein>
    <submittedName>
        <fullName evidence="2">DUF2279 domain-containing protein</fullName>
    </submittedName>
</protein>
<comment type="caution">
    <text evidence="2">The sequence shown here is derived from an EMBL/GenBank/DDBJ whole genome shotgun (WGS) entry which is preliminary data.</text>
</comment>
<keyword evidence="1" id="KW-1133">Transmembrane helix</keyword>
<keyword evidence="3" id="KW-1185">Reference proteome</keyword>
<organism evidence="2 3">
    <name type="scientific">Lutimonas vermicola</name>
    <dbReference type="NCBI Taxonomy" id="414288"/>
    <lineage>
        <taxon>Bacteria</taxon>
        <taxon>Pseudomonadati</taxon>
        <taxon>Bacteroidota</taxon>
        <taxon>Flavobacteriia</taxon>
        <taxon>Flavobacteriales</taxon>
        <taxon>Flavobacteriaceae</taxon>
        <taxon>Lutimonas</taxon>
    </lineage>
</organism>
<dbReference type="Pfam" id="PF10043">
    <property type="entry name" value="DUF2279"/>
    <property type="match status" value="1"/>
</dbReference>
<keyword evidence="1" id="KW-0472">Membrane</keyword>